<dbReference type="InterPro" id="IPR017937">
    <property type="entry name" value="Thioredoxin_CS"/>
</dbReference>
<dbReference type="RefSeq" id="WP_114835373.1">
    <property type="nucleotide sequence ID" value="NZ_LR699114.1"/>
</dbReference>
<dbReference type="InterPro" id="IPR028250">
    <property type="entry name" value="DsbDN"/>
</dbReference>
<evidence type="ECO:0000256" key="5">
    <source>
        <dbReference type="ARBA" id="ARBA00022989"/>
    </source>
</evidence>
<evidence type="ECO:0000259" key="10">
    <source>
        <dbReference type="PROSITE" id="PS51352"/>
    </source>
</evidence>
<keyword evidence="3 8" id="KW-0812">Transmembrane</keyword>
<dbReference type="InterPro" id="IPR013766">
    <property type="entry name" value="Thioredoxin_domain"/>
</dbReference>
<reference evidence="11 12" key="1">
    <citation type="submission" date="2018-07" db="EMBL/GenBank/DDBJ databases">
        <title>Genomic Encyclopedia of Type Strains, Phase IV (KMG-IV): sequencing the most valuable type-strain genomes for metagenomic binning, comparative biology and taxonomic classification.</title>
        <authorList>
            <person name="Goeker M."/>
        </authorList>
    </citation>
    <scope>NUCLEOTIDE SEQUENCE [LARGE SCALE GENOMIC DNA]</scope>
    <source>
        <strain evidence="11 12">DSM 16500</strain>
    </source>
</reference>
<feature type="signal peptide" evidence="9">
    <location>
        <begin position="1"/>
        <end position="24"/>
    </location>
</feature>
<dbReference type="InterPro" id="IPR035671">
    <property type="entry name" value="DsbD_gamma"/>
</dbReference>
<dbReference type="AlphaFoldDB" id="A0A370G662"/>
<feature type="transmembrane region" description="Helical" evidence="8">
    <location>
        <begin position="305"/>
        <end position="335"/>
    </location>
</feature>
<dbReference type="Pfam" id="PF02683">
    <property type="entry name" value="DsbD_TM"/>
    <property type="match status" value="1"/>
</dbReference>
<organism evidence="11 12">
    <name type="scientific">Aquicella lusitana</name>
    <dbReference type="NCBI Taxonomy" id="254246"/>
    <lineage>
        <taxon>Bacteria</taxon>
        <taxon>Pseudomonadati</taxon>
        <taxon>Pseudomonadota</taxon>
        <taxon>Gammaproteobacteria</taxon>
        <taxon>Legionellales</taxon>
        <taxon>Coxiellaceae</taxon>
        <taxon>Aquicella</taxon>
    </lineage>
</organism>
<dbReference type="CDD" id="cd02953">
    <property type="entry name" value="DsbDgamma"/>
    <property type="match status" value="1"/>
</dbReference>
<evidence type="ECO:0000256" key="4">
    <source>
        <dbReference type="ARBA" id="ARBA00022748"/>
    </source>
</evidence>
<dbReference type="PROSITE" id="PS00194">
    <property type="entry name" value="THIOREDOXIN_1"/>
    <property type="match status" value="1"/>
</dbReference>
<name>A0A370G662_9COXI</name>
<dbReference type="Pfam" id="PF13899">
    <property type="entry name" value="Thioredoxin_7"/>
    <property type="match status" value="1"/>
</dbReference>
<evidence type="ECO:0000313" key="11">
    <source>
        <dbReference type="EMBL" id="RDI38054.1"/>
    </source>
</evidence>
<feature type="transmembrane region" description="Helical" evidence="8">
    <location>
        <begin position="341"/>
        <end position="364"/>
    </location>
</feature>
<dbReference type="Pfam" id="PF11412">
    <property type="entry name" value="DsbD_N"/>
    <property type="match status" value="1"/>
</dbReference>
<gene>
    <name evidence="11" type="ORF">C8D86_1347</name>
</gene>
<dbReference type="GO" id="GO:0015035">
    <property type="term" value="F:protein-disulfide reductase activity"/>
    <property type="evidence" value="ECO:0007669"/>
    <property type="project" value="TreeGrafter"/>
</dbReference>
<evidence type="ECO:0000256" key="1">
    <source>
        <dbReference type="ARBA" id="ARBA00004651"/>
    </source>
</evidence>
<dbReference type="PROSITE" id="PS51352">
    <property type="entry name" value="THIOREDOXIN_2"/>
    <property type="match status" value="1"/>
</dbReference>
<proteinExistence type="predicted"/>
<evidence type="ECO:0000256" key="3">
    <source>
        <dbReference type="ARBA" id="ARBA00022692"/>
    </source>
</evidence>
<dbReference type="InterPro" id="IPR036929">
    <property type="entry name" value="DsbDN_sf"/>
</dbReference>
<evidence type="ECO:0000313" key="12">
    <source>
        <dbReference type="Proteomes" id="UP000254720"/>
    </source>
</evidence>
<feature type="transmembrane region" description="Helical" evidence="8">
    <location>
        <begin position="226"/>
        <end position="250"/>
    </location>
</feature>
<dbReference type="GO" id="GO:0045454">
    <property type="term" value="P:cell redox homeostasis"/>
    <property type="evidence" value="ECO:0007669"/>
    <property type="project" value="TreeGrafter"/>
</dbReference>
<dbReference type="PANTHER" id="PTHR32234:SF0">
    <property type="entry name" value="THIOL:DISULFIDE INTERCHANGE PROTEIN DSBD"/>
    <property type="match status" value="1"/>
</dbReference>
<feature type="transmembrane region" description="Helical" evidence="8">
    <location>
        <begin position="436"/>
        <end position="453"/>
    </location>
</feature>
<keyword evidence="6 8" id="KW-0472">Membrane</keyword>
<keyword evidence="4" id="KW-0201">Cytochrome c-type biogenesis</keyword>
<dbReference type="InterPro" id="IPR003834">
    <property type="entry name" value="Cyt_c_assmbl_TM_dom"/>
</dbReference>
<dbReference type="PROSITE" id="PS51257">
    <property type="entry name" value="PROKAR_LIPOPROTEIN"/>
    <property type="match status" value="1"/>
</dbReference>
<evidence type="ECO:0000256" key="6">
    <source>
        <dbReference type="ARBA" id="ARBA00023136"/>
    </source>
</evidence>
<keyword evidence="5 8" id="KW-1133">Transmembrane helix</keyword>
<feature type="chain" id="PRO_5016563234" evidence="9">
    <location>
        <begin position="25"/>
        <end position="601"/>
    </location>
</feature>
<dbReference type="Proteomes" id="UP000254720">
    <property type="component" value="Unassembled WGS sequence"/>
</dbReference>
<evidence type="ECO:0000256" key="2">
    <source>
        <dbReference type="ARBA" id="ARBA00022475"/>
    </source>
</evidence>
<protein>
    <submittedName>
        <fullName evidence="11">Thiol:disulfide interchange protein DsbD</fullName>
    </submittedName>
</protein>
<dbReference type="NCBIfam" id="NF001419">
    <property type="entry name" value="PRK00293.1"/>
    <property type="match status" value="1"/>
</dbReference>
<comment type="subcellular location">
    <subcellularLocation>
        <location evidence="1">Cell membrane</location>
        <topology evidence="1">Multi-pass membrane protein</topology>
    </subcellularLocation>
</comment>
<dbReference type="PANTHER" id="PTHR32234">
    <property type="entry name" value="THIOL:DISULFIDE INTERCHANGE PROTEIN DSBD"/>
    <property type="match status" value="1"/>
</dbReference>
<keyword evidence="2" id="KW-1003">Cell membrane</keyword>
<feature type="transmembrane region" description="Helical" evidence="8">
    <location>
        <begin position="182"/>
        <end position="214"/>
    </location>
</feature>
<dbReference type="OrthoDB" id="9811036at2"/>
<dbReference type="GO" id="GO:0005886">
    <property type="term" value="C:plasma membrane"/>
    <property type="evidence" value="ECO:0007669"/>
    <property type="project" value="UniProtKB-SubCell"/>
</dbReference>
<evidence type="ECO:0000256" key="8">
    <source>
        <dbReference type="SAM" id="Phobius"/>
    </source>
</evidence>
<keyword evidence="9" id="KW-0732">Signal</keyword>
<evidence type="ECO:0000256" key="7">
    <source>
        <dbReference type="ARBA" id="ARBA00023284"/>
    </source>
</evidence>
<feature type="transmembrane region" description="Helical" evidence="8">
    <location>
        <begin position="262"/>
        <end position="284"/>
    </location>
</feature>
<feature type="transmembrane region" description="Helical" evidence="8">
    <location>
        <begin position="403"/>
        <end position="424"/>
    </location>
</feature>
<dbReference type="EMBL" id="QQAX01000034">
    <property type="protein sequence ID" value="RDI38054.1"/>
    <property type="molecule type" value="Genomic_DNA"/>
</dbReference>
<dbReference type="GO" id="GO:0017004">
    <property type="term" value="P:cytochrome complex assembly"/>
    <property type="evidence" value="ECO:0007669"/>
    <property type="project" value="UniProtKB-KW"/>
</dbReference>
<dbReference type="Gene3D" id="2.60.40.1250">
    <property type="entry name" value="Thiol:disulfide interchange protein DsbD, N-terminal domain"/>
    <property type="match status" value="1"/>
</dbReference>
<accession>A0A370G662</accession>
<dbReference type="InterPro" id="IPR036249">
    <property type="entry name" value="Thioredoxin-like_sf"/>
</dbReference>
<dbReference type="SUPFAM" id="SSF74863">
    <property type="entry name" value="Thiol:disulfide interchange protein DsbD, N-terminal domain (DsbD-alpha)"/>
    <property type="match status" value="1"/>
</dbReference>
<sequence>MIKAKLIALFLLVSACLFPMSSVASVTPLPGDEAFVFSVTVSSPEAAQVEWQIAPGYYLYAKRIRINAPDPKMIDVHMPQGEMKYDPDRGRFEAFSGLLSIPVLLHTKEKQLSLSVDYQGCSQAGFCYPPMHQTMLLNLSDLKATPIDGNKVATSASPAAASFSSLLTDQNGVQTLLESQRFFVMLLVFAGLGLLLSLTPCVWPMIPILTGIIVGQKQVMNTKRAFFLSTAYVFGMAMTYAAAGLIVAAMGGSIQVWLQQPWIIGIVSGLFVLLALSLFGLYDLRLPARWQNRLVRLSNQQKGGSYAGVFLMGALSTLIVSPCVTAPLVGVLMYIGQTGDLVLGASALFMMGIGMGMPLLLVGMSAGKWLPKSGPWMGAVKTLFGILMLGMAIWLLSRVASPTTITVFWGLLFLGIALYFGIYLPRLVGKPRLNRSLGFLAVCSSGLLMLSAFEPHLLNQWLQPNRQATFAGPSFTVVHDISDLNKQLLTAQAARRPVILDFYADWCESCVSMDRHVFASPLVSQALKNYVLLRADLTDISEENKALLKRFNVVAPPTVLFFDNSGREVNSQRIVGEVDAQEFLGRLNAFMATNCDKKVKC</sequence>
<evidence type="ECO:0000256" key="9">
    <source>
        <dbReference type="SAM" id="SignalP"/>
    </source>
</evidence>
<dbReference type="Gene3D" id="3.40.30.10">
    <property type="entry name" value="Glutaredoxin"/>
    <property type="match status" value="1"/>
</dbReference>
<keyword evidence="7" id="KW-0676">Redox-active center</keyword>
<dbReference type="SUPFAM" id="SSF52833">
    <property type="entry name" value="Thioredoxin-like"/>
    <property type="match status" value="1"/>
</dbReference>
<comment type="caution">
    <text evidence="11">The sequence shown here is derived from an EMBL/GenBank/DDBJ whole genome shotgun (WGS) entry which is preliminary data.</text>
</comment>
<keyword evidence="12" id="KW-1185">Reference proteome</keyword>
<feature type="transmembrane region" description="Helical" evidence="8">
    <location>
        <begin position="376"/>
        <end position="397"/>
    </location>
</feature>
<feature type="domain" description="Thioredoxin" evidence="10">
    <location>
        <begin position="466"/>
        <end position="592"/>
    </location>
</feature>